<dbReference type="AlphaFoldDB" id="A0A0D1YUN8"/>
<dbReference type="Pfam" id="PF00083">
    <property type="entry name" value="Sugar_tr"/>
    <property type="match status" value="1"/>
</dbReference>
<organism evidence="10 11">
    <name type="scientific">Exophiala sideris</name>
    <dbReference type="NCBI Taxonomy" id="1016849"/>
    <lineage>
        <taxon>Eukaryota</taxon>
        <taxon>Fungi</taxon>
        <taxon>Dikarya</taxon>
        <taxon>Ascomycota</taxon>
        <taxon>Pezizomycotina</taxon>
        <taxon>Eurotiomycetes</taxon>
        <taxon>Chaetothyriomycetidae</taxon>
        <taxon>Chaetothyriales</taxon>
        <taxon>Herpotrichiellaceae</taxon>
        <taxon>Exophiala</taxon>
    </lineage>
</organism>
<dbReference type="Proteomes" id="UP000053599">
    <property type="component" value="Unassembled WGS sequence"/>
</dbReference>
<dbReference type="NCBIfam" id="TIGR00879">
    <property type="entry name" value="SP"/>
    <property type="match status" value="1"/>
</dbReference>
<comment type="subcellular location">
    <subcellularLocation>
        <location evidence="1">Membrane</location>
        <topology evidence="1">Multi-pass membrane protein</topology>
    </subcellularLocation>
</comment>
<name>A0A0D1YUN8_9EURO</name>
<dbReference type="InterPro" id="IPR003663">
    <property type="entry name" value="Sugar/inositol_transpt"/>
</dbReference>
<feature type="transmembrane region" description="Helical" evidence="8">
    <location>
        <begin position="302"/>
        <end position="323"/>
    </location>
</feature>
<evidence type="ECO:0000256" key="2">
    <source>
        <dbReference type="ARBA" id="ARBA00010992"/>
    </source>
</evidence>
<evidence type="ECO:0000256" key="8">
    <source>
        <dbReference type="SAM" id="Phobius"/>
    </source>
</evidence>
<feature type="transmembrane region" description="Helical" evidence="8">
    <location>
        <begin position="389"/>
        <end position="410"/>
    </location>
</feature>
<evidence type="ECO:0000256" key="5">
    <source>
        <dbReference type="ARBA" id="ARBA00022989"/>
    </source>
</evidence>
<keyword evidence="3 7" id="KW-0813">Transport</keyword>
<dbReference type="FunFam" id="1.20.1250.20:FF:000090">
    <property type="entry name" value="MFS sugar transporter, putative"/>
    <property type="match status" value="1"/>
</dbReference>
<proteinExistence type="inferred from homology"/>
<dbReference type="PROSITE" id="PS50850">
    <property type="entry name" value="MFS"/>
    <property type="match status" value="1"/>
</dbReference>
<feature type="transmembrane region" description="Helical" evidence="8">
    <location>
        <begin position="234"/>
        <end position="258"/>
    </location>
</feature>
<dbReference type="PANTHER" id="PTHR48022:SF4">
    <property type="entry name" value="MAJOR FACILITATOR SUPERFAMILY (MFS) PROFILE DOMAIN-CONTAINING PROTEIN-RELATED"/>
    <property type="match status" value="1"/>
</dbReference>
<dbReference type="PANTHER" id="PTHR48022">
    <property type="entry name" value="PLASTIDIC GLUCOSE TRANSPORTER 4"/>
    <property type="match status" value="1"/>
</dbReference>
<feature type="transmembrane region" description="Helical" evidence="8">
    <location>
        <begin position="425"/>
        <end position="447"/>
    </location>
</feature>
<feature type="transmembrane region" description="Helical" evidence="8">
    <location>
        <begin position="558"/>
        <end position="577"/>
    </location>
</feature>
<dbReference type="GO" id="GO:0016020">
    <property type="term" value="C:membrane"/>
    <property type="evidence" value="ECO:0007669"/>
    <property type="project" value="UniProtKB-SubCell"/>
</dbReference>
<dbReference type="InterPro" id="IPR005828">
    <property type="entry name" value="MFS_sugar_transport-like"/>
</dbReference>
<keyword evidence="4 8" id="KW-0812">Transmembrane</keyword>
<dbReference type="SUPFAM" id="SSF103473">
    <property type="entry name" value="MFS general substrate transporter"/>
    <property type="match status" value="1"/>
</dbReference>
<evidence type="ECO:0000256" key="7">
    <source>
        <dbReference type="RuleBase" id="RU003346"/>
    </source>
</evidence>
<dbReference type="HOGENOM" id="CLU_001265_30_12_1"/>
<dbReference type="PROSITE" id="PS00217">
    <property type="entry name" value="SUGAR_TRANSPORT_2"/>
    <property type="match status" value="1"/>
</dbReference>
<dbReference type="InterPro" id="IPR005829">
    <property type="entry name" value="Sugar_transporter_CS"/>
</dbReference>
<feature type="transmembrane region" description="Helical" evidence="8">
    <location>
        <begin position="210"/>
        <end position="228"/>
    </location>
</feature>
<dbReference type="GO" id="GO:0005351">
    <property type="term" value="F:carbohydrate:proton symporter activity"/>
    <property type="evidence" value="ECO:0007669"/>
    <property type="project" value="TreeGrafter"/>
</dbReference>
<gene>
    <name evidence="10" type="ORF">PV11_00975</name>
</gene>
<sequence>MQPKMPRDLDRRALCGTLMLGCQVSPLTAAFGISACFDHRLRLSVIWLLGIGSFWTPLPRVPDSFPPHPGFSGILRECGAIERNLLLGKTWLGQSICSRLPCMNSSFSVRTTSSANPFVHPTRSVAMGQRAGTVKAFYLVAVCCVGSFLFAYDAGIVGGVLTLQSFQDDFGYSKKQKADVNSNSNSLLQAGAFFACFFTWPFTARFGRRWSIALASVIFCLGGTIQTINTHHIGAFYAARVVSGIGVGMATVMIPMFSAEMAPKNIRGQLGSMFQFFFTLGVMTSYWINYAVSKMPTGTRQWQIPVGLQLVPGGILALGMLTLPESVRWLAKRGRLEDAMKSLVWIRGGDSPEVHAEMTEILAGIDAEVAATEGLTWKELLMPVNRHRIFLVITLQIGVQLTGNTSLAYYAPQVFQTVGAGNSKLLISGFFGVIKVVSCLFFLVFLVERIGRRWALVGGSFAMGSLMLIVALLTCFHPPAKNATSVSPAGAAAITMIYLEAAAYNMSFGPVSWLYMSEIFPNRIREVGIAIGTATQWLFNFVFSQATPHAVENLGWKTFLMFAIFNWALVIYAYIFIKETSGKSLEDMESVFNSQSTRITPANVEAAEQKVAVAEHKVLQSSHVEAS</sequence>
<evidence type="ECO:0000259" key="9">
    <source>
        <dbReference type="PROSITE" id="PS50850"/>
    </source>
</evidence>
<keyword evidence="5 8" id="KW-1133">Transmembrane helix</keyword>
<evidence type="ECO:0000313" key="10">
    <source>
        <dbReference type="EMBL" id="KIV85254.1"/>
    </source>
</evidence>
<accession>A0A0D1YUN8</accession>
<dbReference type="PROSITE" id="PS00216">
    <property type="entry name" value="SUGAR_TRANSPORT_1"/>
    <property type="match status" value="1"/>
</dbReference>
<dbReference type="Gene3D" id="1.20.1250.20">
    <property type="entry name" value="MFS general substrate transporter like domains"/>
    <property type="match status" value="1"/>
</dbReference>
<evidence type="ECO:0000256" key="1">
    <source>
        <dbReference type="ARBA" id="ARBA00004141"/>
    </source>
</evidence>
<feature type="transmembrane region" description="Helical" evidence="8">
    <location>
        <begin position="527"/>
        <end position="546"/>
    </location>
</feature>
<dbReference type="OrthoDB" id="6612291at2759"/>
<evidence type="ECO:0000256" key="6">
    <source>
        <dbReference type="ARBA" id="ARBA00023136"/>
    </source>
</evidence>
<feature type="domain" description="Major facilitator superfamily (MFS) profile" evidence="9">
    <location>
        <begin position="139"/>
        <end position="581"/>
    </location>
</feature>
<feature type="transmembrane region" description="Helical" evidence="8">
    <location>
        <begin position="493"/>
        <end position="515"/>
    </location>
</feature>
<feature type="transmembrane region" description="Helical" evidence="8">
    <location>
        <begin position="137"/>
        <end position="166"/>
    </location>
</feature>
<evidence type="ECO:0000256" key="4">
    <source>
        <dbReference type="ARBA" id="ARBA00022692"/>
    </source>
</evidence>
<dbReference type="EMBL" id="KN846951">
    <property type="protein sequence ID" value="KIV85254.1"/>
    <property type="molecule type" value="Genomic_DNA"/>
</dbReference>
<dbReference type="PRINTS" id="PR00171">
    <property type="entry name" value="SUGRTRNSPORT"/>
</dbReference>
<feature type="transmembrane region" description="Helical" evidence="8">
    <location>
        <begin position="454"/>
        <end position="473"/>
    </location>
</feature>
<dbReference type="InterPro" id="IPR036259">
    <property type="entry name" value="MFS_trans_sf"/>
</dbReference>
<dbReference type="InterPro" id="IPR050360">
    <property type="entry name" value="MFS_Sugar_Transporters"/>
</dbReference>
<feature type="transmembrane region" description="Helical" evidence="8">
    <location>
        <begin position="270"/>
        <end position="290"/>
    </location>
</feature>
<evidence type="ECO:0000256" key="3">
    <source>
        <dbReference type="ARBA" id="ARBA00022448"/>
    </source>
</evidence>
<feature type="transmembrane region" description="Helical" evidence="8">
    <location>
        <begin position="186"/>
        <end position="203"/>
    </location>
</feature>
<reference evidence="10 11" key="1">
    <citation type="submission" date="2015-01" db="EMBL/GenBank/DDBJ databases">
        <title>The Genome Sequence of Exophiala sideris CBS121828.</title>
        <authorList>
            <consortium name="The Broad Institute Genomics Platform"/>
            <person name="Cuomo C."/>
            <person name="de Hoog S."/>
            <person name="Gorbushina A."/>
            <person name="Stielow B."/>
            <person name="Teixiera M."/>
            <person name="Abouelleil A."/>
            <person name="Chapman S.B."/>
            <person name="Priest M."/>
            <person name="Young S.K."/>
            <person name="Wortman J."/>
            <person name="Nusbaum C."/>
            <person name="Birren B."/>
        </authorList>
    </citation>
    <scope>NUCLEOTIDE SEQUENCE [LARGE SCALE GENOMIC DNA]</scope>
    <source>
        <strain evidence="10 11">CBS 121828</strain>
    </source>
</reference>
<keyword evidence="6 8" id="KW-0472">Membrane</keyword>
<evidence type="ECO:0000313" key="11">
    <source>
        <dbReference type="Proteomes" id="UP000053599"/>
    </source>
</evidence>
<comment type="similarity">
    <text evidence="2 7">Belongs to the major facilitator superfamily. Sugar transporter (TC 2.A.1.1) family.</text>
</comment>
<dbReference type="InterPro" id="IPR020846">
    <property type="entry name" value="MFS_dom"/>
</dbReference>
<protein>
    <recommendedName>
        <fullName evidence="9">Major facilitator superfamily (MFS) profile domain-containing protein</fullName>
    </recommendedName>
</protein>